<keyword evidence="2" id="KW-1185">Reference proteome</keyword>
<sequence length="47" mass="5184">MKRPQSCGPNPIKPDHLMPQESRAALCKVLALGLIRLRMLGVARCLT</sequence>
<accession>A0A222E8K8</accession>
<evidence type="ECO:0000313" key="1">
    <source>
        <dbReference type="EMBL" id="ASP22512.1"/>
    </source>
</evidence>
<proteinExistence type="predicted"/>
<dbReference type="AlphaFoldDB" id="A0A222E8K8"/>
<reference evidence="1 2" key="1">
    <citation type="submission" date="2017-07" db="EMBL/GenBank/DDBJ databases">
        <title>Genome Sequence of Antarctobacter heliothermus Strain SMS3 Isolated from a culture of the Diatom Skeletonema marinoi.</title>
        <authorList>
            <person name="Topel M."/>
            <person name="Pinder M.I.M."/>
            <person name="Johansson O.N."/>
            <person name="Kourtchenko O."/>
            <person name="Godhe A."/>
            <person name="Clarke A.K."/>
        </authorList>
    </citation>
    <scope>NUCLEOTIDE SEQUENCE [LARGE SCALE GENOMIC DNA]</scope>
    <source>
        <strain evidence="1 2">SMS3</strain>
    </source>
</reference>
<dbReference type="EMBL" id="CP022540">
    <property type="protein sequence ID" value="ASP22512.1"/>
    <property type="molecule type" value="Genomic_DNA"/>
</dbReference>
<dbReference type="KEGG" id="aht:ANTHELSMS3_03894"/>
<name>A0A222E8K8_9RHOB</name>
<dbReference type="Proteomes" id="UP000203589">
    <property type="component" value="Chromosome"/>
</dbReference>
<evidence type="ECO:0000313" key="2">
    <source>
        <dbReference type="Proteomes" id="UP000203589"/>
    </source>
</evidence>
<protein>
    <submittedName>
        <fullName evidence="1">Uncharacterized protein</fullName>
    </submittedName>
</protein>
<organism evidence="1 2">
    <name type="scientific">Antarctobacter heliothermus</name>
    <dbReference type="NCBI Taxonomy" id="74033"/>
    <lineage>
        <taxon>Bacteria</taxon>
        <taxon>Pseudomonadati</taxon>
        <taxon>Pseudomonadota</taxon>
        <taxon>Alphaproteobacteria</taxon>
        <taxon>Rhodobacterales</taxon>
        <taxon>Roseobacteraceae</taxon>
        <taxon>Antarctobacter</taxon>
    </lineage>
</organism>
<gene>
    <name evidence="1" type="ORF">ANTHELSMS3_03894</name>
</gene>